<evidence type="ECO:0000313" key="1">
    <source>
        <dbReference type="EMBL" id="TDX00959.1"/>
    </source>
</evidence>
<name>A0A4R8DSD7_9BACT</name>
<keyword evidence="2" id="KW-1185">Reference proteome</keyword>
<protein>
    <recommendedName>
        <fullName evidence="3">FkbM family methyltransferase</fullName>
    </recommendedName>
</protein>
<reference evidence="1 2" key="1">
    <citation type="submission" date="2019-03" db="EMBL/GenBank/DDBJ databases">
        <title>Genomic Encyclopedia of Type Strains, Phase IV (KMG-IV): sequencing the most valuable type-strain genomes for metagenomic binning, comparative biology and taxonomic classification.</title>
        <authorList>
            <person name="Goeker M."/>
        </authorList>
    </citation>
    <scope>NUCLEOTIDE SEQUENCE [LARGE SCALE GENOMIC DNA]</scope>
    <source>
        <strain evidence="1 2">DSM 100059</strain>
    </source>
</reference>
<sequence>MPPILTYLAKRFAYPLFLRGQVNPALQVQLRLLQASYRDRPDLTLAEREANVFTYHGEDGLLLFLVTHLPSIPRVFIDVGAGDCVKGNTALYAVHFGWSGLFIDADPRNIAIGRAFYGKLALTKFAPPRFLCTTVTPGNVSSLLPAQEVGLLSIDIDGEDYWVWDAIHQVRPWIVIIEAKIELGAASVVGRYGTRGGASVPALCRLAEAKGYALVAYNRQGYNLIFLRTDLLGGALRALDPGALLADPAVAACFLSPETLKGPDYLER</sequence>
<evidence type="ECO:0008006" key="3">
    <source>
        <dbReference type="Google" id="ProtNLM"/>
    </source>
</evidence>
<dbReference type="AlphaFoldDB" id="A0A4R8DSD7"/>
<organism evidence="1 2">
    <name type="scientific">Dinghuibacter silviterrae</name>
    <dbReference type="NCBI Taxonomy" id="1539049"/>
    <lineage>
        <taxon>Bacteria</taxon>
        <taxon>Pseudomonadati</taxon>
        <taxon>Bacteroidota</taxon>
        <taxon>Chitinophagia</taxon>
        <taxon>Chitinophagales</taxon>
        <taxon>Chitinophagaceae</taxon>
        <taxon>Dinghuibacter</taxon>
    </lineage>
</organism>
<proteinExistence type="predicted"/>
<dbReference type="EMBL" id="SODV01000001">
    <property type="protein sequence ID" value="TDX00959.1"/>
    <property type="molecule type" value="Genomic_DNA"/>
</dbReference>
<gene>
    <name evidence="1" type="ORF">EDB95_1990</name>
</gene>
<accession>A0A4R8DSD7</accession>
<dbReference type="OrthoDB" id="9810122at2"/>
<evidence type="ECO:0000313" key="2">
    <source>
        <dbReference type="Proteomes" id="UP000294498"/>
    </source>
</evidence>
<dbReference type="Proteomes" id="UP000294498">
    <property type="component" value="Unassembled WGS sequence"/>
</dbReference>
<dbReference type="RefSeq" id="WP_133993103.1">
    <property type="nucleotide sequence ID" value="NZ_SODV01000001.1"/>
</dbReference>
<comment type="caution">
    <text evidence="1">The sequence shown here is derived from an EMBL/GenBank/DDBJ whole genome shotgun (WGS) entry which is preliminary data.</text>
</comment>